<keyword evidence="1" id="KW-1003">Cell membrane</keyword>
<organism evidence="2 3">
    <name type="scientific">Nicotiana sylvestris</name>
    <name type="common">Wood tobacco</name>
    <name type="synonym">South American tobacco</name>
    <dbReference type="NCBI Taxonomy" id="4096"/>
    <lineage>
        <taxon>Eukaryota</taxon>
        <taxon>Viridiplantae</taxon>
        <taxon>Streptophyta</taxon>
        <taxon>Embryophyta</taxon>
        <taxon>Tracheophyta</taxon>
        <taxon>Spermatophyta</taxon>
        <taxon>Magnoliopsida</taxon>
        <taxon>eudicotyledons</taxon>
        <taxon>Gunneridae</taxon>
        <taxon>Pentapetalae</taxon>
        <taxon>asterids</taxon>
        <taxon>lamiids</taxon>
        <taxon>Solanales</taxon>
        <taxon>Solanaceae</taxon>
        <taxon>Nicotianoideae</taxon>
        <taxon>Nicotianeae</taxon>
        <taxon>Nicotiana</taxon>
    </lineage>
</organism>
<feature type="transmembrane region" description="Helical" evidence="1">
    <location>
        <begin position="171"/>
        <end position="194"/>
    </location>
</feature>
<dbReference type="PANTHER" id="PTHR34806">
    <property type="entry name" value="HIGH-AFFINITY NITRATE TRANSPORTER 3.2"/>
    <property type="match status" value="1"/>
</dbReference>
<keyword evidence="1" id="KW-0812">Transmembrane</keyword>
<dbReference type="GO" id="GO:0005886">
    <property type="term" value="C:plasma membrane"/>
    <property type="evidence" value="ECO:0007669"/>
    <property type="project" value="UniProtKB-UniRule"/>
</dbReference>
<dbReference type="GO" id="GO:0042128">
    <property type="term" value="P:nitrate assimilation"/>
    <property type="evidence" value="ECO:0007669"/>
    <property type="project" value="UniProtKB-UniRule"/>
</dbReference>
<dbReference type="GeneID" id="104244369"/>
<comment type="similarity">
    <text evidence="1">Belongs to the NAR2 family.</text>
</comment>
<protein>
    <recommendedName>
        <fullName evidence="1">High-affinity nitrate transporter</fullName>
    </recommendedName>
</protein>
<gene>
    <name evidence="3" type="primary">LOC104244369</name>
</gene>
<reference evidence="2" key="1">
    <citation type="journal article" date="2013" name="Genome Biol.">
        <title>Reference genomes and transcriptomes of Nicotiana sylvestris and Nicotiana tomentosiformis.</title>
        <authorList>
            <person name="Sierro N."/>
            <person name="Battey J.N."/>
            <person name="Ouadi S."/>
            <person name="Bovet L."/>
            <person name="Goepfert S."/>
            <person name="Bakaher N."/>
            <person name="Peitsch M.C."/>
            <person name="Ivanov N.V."/>
        </authorList>
    </citation>
    <scope>NUCLEOTIDE SEQUENCE [LARGE SCALE GENOMIC DNA]</scope>
</reference>
<dbReference type="Pfam" id="PF16974">
    <property type="entry name" value="NAR2"/>
    <property type="match status" value="1"/>
</dbReference>
<comment type="function">
    <text evidence="1">Involved in nitrate transport.</text>
</comment>
<evidence type="ECO:0000313" key="3">
    <source>
        <dbReference type="RefSeq" id="XP_009798083.1"/>
    </source>
</evidence>
<dbReference type="eggNOG" id="ENOG502RXTZ">
    <property type="taxonomic scope" value="Eukaryota"/>
</dbReference>
<proteinExistence type="inferred from homology"/>
<dbReference type="Proteomes" id="UP000189701">
    <property type="component" value="Unplaced"/>
</dbReference>
<accession>A0A1U7Y4M5</accession>
<sequence>MATFSGFFVASTVVLFCFALTAYSALFSSLHQTLILNSSPSQGQVLQAGEGQVTITWSLNKSNPAGTDSNYKTVKVKLCYAPISQVDRGWRKSDDNLEKDKSCKYNIVTMPYNSLNNNFTWTVNKDVPTATYFIRAYVYDSAGEEVAYGQTTDSHKKTNLFQILAITGRHVTLDICAACFSTFSIISLFGFFFIEKRKGKSVHKK</sequence>
<dbReference type="KEGG" id="nsy:104244369"/>
<dbReference type="OrthoDB" id="2015470at2759"/>
<dbReference type="PANTHER" id="PTHR34806:SF14">
    <property type="entry name" value="HIGH-AFFINITY NITRATE TRANSPORTER"/>
    <property type="match status" value="1"/>
</dbReference>
<dbReference type="RefSeq" id="XP_009798083.1">
    <property type="nucleotide sequence ID" value="XM_009799781.1"/>
</dbReference>
<evidence type="ECO:0000256" key="1">
    <source>
        <dbReference type="PIRNR" id="PIRNR012939"/>
    </source>
</evidence>
<keyword evidence="1" id="KW-0534">Nitrate assimilation</keyword>
<dbReference type="AlphaFoldDB" id="A0A1U7Y4M5"/>
<keyword evidence="1" id="KW-1133">Transmembrane helix</keyword>
<keyword evidence="2" id="KW-1185">Reference proteome</keyword>
<dbReference type="PIRSF" id="PIRSF012939">
    <property type="entry name" value="Transpt_NO3_Nar2"/>
    <property type="match status" value="1"/>
</dbReference>
<keyword evidence="1" id="KW-0472">Membrane</keyword>
<dbReference type="InterPro" id="IPR016605">
    <property type="entry name" value="Transptr_NO3_Nar2"/>
</dbReference>
<dbReference type="GO" id="GO:0015112">
    <property type="term" value="F:nitrate transmembrane transporter activity"/>
    <property type="evidence" value="ECO:0007669"/>
    <property type="project" value="TreeGrafter"/>
</dbReference>
<name>A0A1U7Y4M5_NICSY</name>
<reference evidence="3" key="2">
    <citation type="submission" date="2025-08" db="UniProtKB">
        <authorList>
            <consortium name="RefSeq"/>
        </authorList>
    </citation>
    <scope>IDENTIFICATION</scope>
    <source>
        <tissue evidence="3">Leaf</tissue>
    </source>
</reference>
<evidence type="ECO:0000313" key="2">
    <source>
        <dbReference type="Proteomes" id="UP000189701"/>
    </source>
</evidence>
<dbReference type="STRING" id="4096.A0A1U7Y4M5"/>
<dbReference type="GO" id="GO:0010167">
    <property type="term" value="P:response to nitrate"/>
    <property type="evidence" value="ECO:0007669"/>
    <property type="project" value="UniProtKB-UniRule"/>
</dbReference>